<gene>
    <name evidence="3" type="ORF">SAMN05421639_1142</name>
</gene>
<keyword evidence="4" id="KW-1185">Reference proteome</keyword>
<evidence type="ECO:0000313" key="3">
    <source>
        <dbReference type="EMBL" id="SIS62630.1"/>
    </source>
</evidence>
<keyword evidence="1" id="KW-0732">Signal</keyword>
<evidence type="ECO:0000313" key="4">
    <source>
        <dbReference type="Proteomes" id="UP000186373"/>
    </source>
</evidence>
<dbReference type="RefSeq" id="WP_139325916.1">
    <property type="nucleotide sequence ID" value="NZ_FTNY01000014.1"/>
</dbReference>
<evidence type="ECO:0000259" key="2">
    <source>
        <dbReference type="Pfam" id="PF20448"/>
    </source>
</evidence>
<feature type="signal peptide" evidence="1">
    <location>
        <begin position="1"/>
        <end position="18"/>
    </location>
</feature>
<sequence length="183" mass="21256">MKNIFLFIFFCASISCSAQTYPLRTFTDIPENAYLKDTNNELQSYEGTWKGVWANKTIYITFKKITNKYDSDFKYYIDYLIGKFKVLDNNGNILFDNTNLPDNDPKIWGSGIRKLDDKYSLVYVDPDLCNTTGNIIINFTSPSKTQLNWKYNQGSNMITTDCQYYNTTPFPQALPKEIILTKQ</sequence>
<feature type="domain" description="DUF6705" evidence="2">
    <location>
        <begin position="1"/>
        <end position="183"/>
    </location>
</feature>
<organism evidence="3 4">
    <name type="scientific">Chryseobacterium shigense</name>
    <dbReference type="NCBI Taxonomy" id="297244"/>
    <lineage>
        <taxon>Bacteria</taxon>
        <taxon>Pseudomonadati</taxon>
        <taxon>Bacteroidota</taxon>
        <taxon>Flavobacteriia</taxon>
        <taxon>Flavobacteriales</taxon>
        <taxon>Weeksellaceae</taxon>
        <taxon>Chryseobacterium group</taxon>
        <taxon>Chryseobacterium</taxon>
    </lineage>
</organism>
<dbReference type="AlphaFoldDB" id="A0A1N7KMF3"/>
<dbReference type="InterPro" id="IPR046551">
    <property type="entry name" value="DUF6705"/>
</dbReference>
<protein>
    <recommendedName>
        <fullName evidence="2">DUF6705 domain-containing protein</fullName>
    </recommendedName>
</protein>
<dbReference type="Pfam" id="PF20448">
    <property type="entry name" value="DUF6705"/>
    <property type="match status" value="1"/>
</dbReference>
<evidence type="ECO:0000256" key="1">
    <source>
        <dbReference type="SAM" id="SignalP"/>
    </source>
</evidence>
<feature type="chain" id="PRO_5013066029" description="DUF6705 domain-containing protein" evidence="1">
    <location>
        <begin position="19"/>
        <end position="183"/>
    </location>
</feature>
<reference evidence="4" key="1">
    <citation type="submission" date="2017-01" db="EMBL/GenBank/DDBJ databases">
        <authorList>
            <person name="Varghese N."/>
            <person name="Submissions S."/>
        </authorList>
    </citation>
    <scope>NUCLEOTIDE SEQUENCE [LARGE SCALE GENOMIC DNA]</scope>
    <source>
        <strain evidence="4">DSM 17126</strain>
    </source>
</reference>
<name>A0A1N7KMF3_9FLAO</name>
<proteinExistence type="predicted"/>
<dbReference type="EMBL" id="FTNY01000014">
    <property type="protein sequence ID" value="SIS62630.1"/>
    <property type="molecule type" value="Genomic_DNA"/>
</dbReference>
<accession>A0A1N7KMF3</accession>
<dbReference type="PROSITE" id="PS51257">
    <property type="entry name" value="PROKAR_LIPOPROTEIN"/>
    <property type="match status" value="1"/>
</dbReference>
<dbReference type="Proteomes" id="UP000186373">
    <property type="component" value="Unassembled WGS sequence"/>
</dbReference>